<proteinExistence type="predicted"/>
<keyword evidence="2" id="KW-1185">Reference proteome</keyword>
<dbReference type="EMBL" id="RCHU02000015">
    <property type="protein sequence ID" value="KAL3570154.1"/>
    <property type="molecule type" value="Genomic_DNA"/>
</dbReference>
<reference evidence="1 2" key="1">
    <citation type="journal article" date="2024" name="Plant Biotechnol. J.">
        <title>Genome and CRISPR/Cas9 system of a widespread forest tree (Populus alba) in the world.</title>
        <authorList>
            <person name="Liu Y.J."/>
            <person name="Jiang P.F."/>
            <person name="Han X.M."/>
            <person name="Li X.Y."/>
            <person name="Wang H.M."/>
            <person name="Wang Y.J."/>
            <person name="Wang X.X."/>
            <person name="Zeng Q.Y."/>
        </authorList>
    </citation>
    <scope>NUCLEOTIDE SEQUENCE [LARGE SCALE GENOMIC DNA]</scope>
    <source>
        <strain evidence="2">cv. PAL-ZL1</strain>
    </source>
</reference>
<name>A0ACC4AVX3_POPAL</name>
<organism evidence="1 2">
    <name type="scientific">Populus alba</name>
    <name type="common">White poplar</name>
    <dbReference type="NCBI Taxonomy" id="43335"/>
    <lineage>
        <taxon>Eukaryota</taxon>
        <taxon>Viridiplantae</taxon>
        <taxon>Streptophyta</taxon>
        <taxon>Embryophyta</taxon>
        <taxon>Tracheophyta</taxon>
        <taxon>Spermatophyta</taxon>
        <taxon>Magnoliopsida</taxon>
        <taxon>eudicotyledons</taxon>
        <taxon>Gunneridae</taxon>
        <taxon>Pentapetalae</taxon>
        <taxon>rosids</taxon>
        <taxon>fabids</taxon>
        <taxon>Malpighiales</taxon>
        <taxon>Salicaceae</taxon>
        <taxon>Saliceae</taxon>
        <taxon>Populus</taxon>
    </lineage>
</organism>
<accession>A0ACC4AVX3</accession>
<evidence type="ECO:0000313" key="2">
    <source>
        <dbReference type="Proteomes" id="UP000309997"/>
    </source>
</evidence>
<dbReference type="Proteomes" id="UP000309997">
    <property type="component" value="Unassembled WGS sequence"/>
</dbReference>
<evidence type="ECO:0000313" key="1">
    <source>
        <dbReference type="EMBL" id="KAL3570154.1"/>
    </source>
</evidence>
<protein>
    <submittedName>
        <fullName evidence="1">Uncharacterized protein</fullName>
    </submittedName>
</protein>
<comment type="caution">
    <text evidence="1">The sequence shown here is derived from an EMBL/GenBank/DDBJ whole genome shotgun (WGS) entry which is preliminary data.</text>
</comment>
<sequence length="569" mass="63274">MIRFVSNLSGSSMLEIAVMSTVVPLLFVLRHSIFSSYQSVTPTKKNDHDNAVLGSKKLGNYMATLTVDFLFTVLPMLLIFTVLADWVYIFAIPMMVLVFSVVAAKRVDASNYSGGSLSLRTNVSSYRVLVMTITFLCILAVDFKIFPRRHAKTETYGTGLMDLGVGSFILANALVSRQARSVSLVNWKAAVQSTSPLLLLGFARLLTTRSVDYQVHTGEYGVHWNFFFTLAAVSILTSIINIPPQYSGIFGVAILIGFQYWLSHGLNVYLLSDERGTDILSKNKEGIFSILGYWGLYLVGVQLGYYLFFGNRPTTALRTIKWARVRVSFISLVFWLVTVLLDRHVERVSRRMCNLAYVTLVLAQNLQVLAILMLSDFTAGSKMSALEEALNRNLLGTFLLANLLTGLVNLYVDTLFTPSLSALVILLAYAYCLSIITEYSNFGSSWSHGFSAEPVSLDHVTRPDHPNPSPHNWNCYPKAKYQLYLLDVYSRVLPGSGLTLNVKNFPPSNDRTEASTCFIVHQASPRDEATSTAKNILHSKNVDGIRMMMLKLSYCITVPSKTLAITVPL</sequence>
<gene>
    <name evidence="1" type="ORF">D5086_027403</name>
</gene>